<evidence type="ECO:0000256" key="4">
    <source>
        <dbReference type="ARBA" id="ARBA00022729"/>
    </source>
</evidence>
<accession>A0A6L2NRP0</accession>
<dbReference type="GO" id="GO:0004185">
    <property type="term" value="F:serine-type carboxypeptidase activity"/>
    <property type="evidence" value="ECO:0007669"/>
    <property type="project" value="InterPro"/>
</dbReference>
<evidence type="ECO:0000256" key="3">
    <source>
        <dbReference type="ARBA" id="ARBA00022670"/>
    </source>
</evidence>
<name>A0A6L2NRP0_TANCI</name>
<keyword evidence="6" id="KW-1015">Disulfide bond</keyword>
<gene>
    <name evidence="8" type="ORF">Tci_060037</name>
</gene>
<keyword evidence="4" id="KW-0732">Signal</keyword>
<keyword evidence="2 8" id="KW-0121">Carboxypeptidase</keyword>
<dbReference type="SUPFAM" id="SSF53474">
    <property type="entry name" value="alpha/beta-Hydrolases"/>
    <property type="match status" value="1"/>
</dbReference>
<dbReference type="InterPro" id="IPR033124">
    <property type="entry name" value="Ser_caboxypep_his_AS"/>
</dbReference>
<dbReference type="Gene3D" id="3.40.50.11320">
    <property type="match status" value="1"/>
</dbReference>
<dbReference type="InterPro" id="IPR029058">
    <property type="entry name" value="AB_hydrolase_fold"/>
</dbReference>
<evidence type="ECO:0000313" key="8">
    <source>
        <dbReference type="EMBL" id="GEU88059.1"/>
    </source>
</evidence>
<keyword evidence="5" id="KW-0378">Hydrolase</keyword>
<evidence type="ECO:0000256" key="1">
    <source>
        <dbReference type="ARBA" id="ARBA00009431"/>
    </source>
</evidence>
<evidence type="ECO:0000256" key="7">
    <source>
        <dbReference type="ARBA" id="ARBA00023180"/>
    </source>
</evidence>
<comment type="caution">
    <text evidence="8">The sequence shown here is derived from an EMBL/GenBank/DDBJ whole genome shotgun (WGS) entry which is preliminary data.</text>
</comment>
<reference evidence="8" key="1">
    <citation type="journal article" date="2019" name="Sci. Rep.">
        <title>Draft genome of Tanacetum cinerariifolium, the natural source of mosquito coil.</title>
        <authorList>
            <person name="Yamashiro T."/>
            <person name="Shiraishi A."/>
            <person name="Satake H."/>
            <person name="Nakayama K."/>
        </authorList>
    </citation>
    <scope>NUCLEOTIDE SEQUENCE</scope>
</reference>
<keyword evidence="3" id="KW-0645">Protease</keyword>
<dbReference type="GO" id="GO:0006508">
    <property type="term" value="P:proteolysis"/>
    <property type="evidence" value="ECO:0007669"/>
    <property type="project" value="UniProtKB-KW"/>
</dbReference>
<dbReference type="PROSITE" id="PS00560">
    <property type="entry name" value="CARBOXYPEPT_SER_HIS"/>
    <property type="match status" value="1"/>
</dbReference>
<evidence type="ECO:0000256" key="6">
    <source>
        <dbReference type="ARBA" id="ARBA00023157"/>
    </source>
</evidence>
<evidence type="ECO:0000256" key="5">
    <source>
        <dbReference type="ARBA" id="ARBA00022801"/>
    </source>
</evidence>
<dbReference type="Pfam" id="PF00450">
    <property type="entry name" value="Peptidase_S10"/>
    <property type="match status" value="1"/>
</dbReference>
<dbReference type="FunFam" id="3.40.50.11320:FF:000001">
    <property type="entry name" value="Carboxypeptidase"/>
    <property type="match status" value="1"/>
</dbReference>
<keyword evidence="7" id="KW-0325">Glycoprotein</keyword>
<proteinExistence type="inferred from homology"/>
<evidence type="ECO:0000256" key="2">
    <source>
        <dbReference type="ARBA" id="ARBA00022645"/>
    </source>
</evidence>
<protein>
    <submittedName>
        <fullName evidence="8">Serine carboxypeptidase II-3-like</fullName>
    </submittedName>
</protein>
<sequence>MPKNWTDIPFKVIPVIQELMASRISVWIYSGDTDGRVPMTTSRYSIDKLQTSVKTPWYPRMYEGEVDGYVVGYENLTFVTIRGAGHFVPSYQPARGLAFFSSFLEGKLP</sequence>
<dbReference type="AlphaFoldDB" id="A0A6L2NRP0"/>
<comment type="similarity">
    <text evidence="1">Belongs to the peptidase S10 family.</text>
</comment>
<dbReference type="InterPro" id="IPR001563">
    <property type="entry name" value="Peptidase_S10"/>
</dbReference>
<organism evidence="8">
    <name type="scientific">Tanacetum cinerariifolium</name>
    <name type="common">Dalmatian daisy</name>
    <name type="synonym">Chrysanthemum cinerariifolium</name>
    <dbReference type="NCBI Taxonomy" id="118510"/>
    <lineage>
        <taxon>Eukaryota</taxon>
        <taxon>Viridiplantae</taxon>
        <taxon>Streptophyta</taxon>
        <taxon>Embryophyta</taxon>
        <taxon>Tracheophyta</taxon>
        <taxon>Spermatophyta</taxon>
        <taxon>Magnoliopsida</taxon>
        <taxon>eudicotyledons</taxon>
        <taxon>Gunneridae</taxon>
        <taxon>Pentapetalae</taxon>
        <taxon>asterids</taxon>
        <taxon>campanulids</taxon>
        <taxon>Asterales</taxon>
        <taxon>Asteraceae</taxon>
        <taxon>Asteroideae</taxon>
        <taxon>Anthemideae</taxon>
        <taxon>Anthemidinae</taxon>
        <taxon>Tanacetum</taxon>
    </lineage>
</organism>
<dbReference type="EMBL" id="BKCJ010009664">
    <property type="protein sequence ID" value="GEU88059.1"/>
    <property type="molecule type" value="Genomic_DNA"/>
</dbReference>